<sequence>MIKKLCATGAVVAAVAGVTLLAAPAHADSWNGNGSSNSESSQSGNNFNEIAAVNAGGGRSTNVNNLGGNAVTTTNGSITVIYVFY</sequence>
<reference evidence="2 3" key="1">
    <citation type="submission" date="2020-08" db="EMBL/GenBank/DDBJ databases">
        <title>Genomic Encyclopedia of Type Strains, Phase IV (KMG-IV): sequencing the most valuable type-strain genomes for metagenomic binning, comparative biology and taxonomic classification.</title>
        <authorList>
            <person name="Goeker M."/>
        </authorList>
    </citation>
    <scope>NUCLEOTIDE SEQUENCE [LARGE SCALE GENOMIC DNA]</scope>
    <source>
        <strain evidence="2 3">DSM 45385</strain>
    </source>
</reference>
<accession>A0A7W8A946</accession>
<evidence type="ECO:0000313" key="2">
    <source>
        <dbReference type="EMBL" id="MBB5080523.1"/>
    </source>
</evidence>
<proteinExistence type="predicted"/>
<gene>
    <name evidence="2" type="ORF">HNR40_006010</name>
</gene>
<dbReference type="EMBL" id="JACHIN010000008">
    <property type="protein sequence ID" value="MBB5080523.1"/>
    <property type="molecule type" value="Genomic_DNA"/>
</dbReference>
<comment type="caution">
    <text evidence="2">The sequence shown here is derived from an EMBL/GenBank/DDBJ whole genome shotgun (WGS) entry which is preliminary data.</text>
</comment>
<feature type="chain" id="PRO_5030804316" description="DUF320 domain-containing protein" evidence="1">
    <location>
        <begin position="28"/>
        <end position="85"/>
    </location>
</feature>
<feature type="signal peptide" evidence="1">
    <location>
        <begin position="1"/>
        <end position="27"/>
    </location>
</feature>
<evidence type="ECO:0000313" key="3">
    <source>
        <dbReference type="Proteomes" id="UP000568380"/>
    </source>
</evidence>
<protein>
    <recommendedName>
        <fullName evidence="4">DUF320 domain-containing protein</fullName>
    </recommendedName>
</protein>
<dbReference type="RefSeq" id="WP_184967067.1">
    <property type="nucleotide sequence ID" value="NZ_JACHIN010000008.1"/>
</dbReference>
<keyword evidence="1" id="KW-0732">Signal</keyword>
<dbReference type="AlphaFoldDB" id="A0A7W8A946"/>
<organism evidence="2 3">
    <name type="scientific">Nonomuraea endophytica</name>
    <dbReference type="NCBI Taxonomy" id="714136"/>
    <lineage>
        <taxon>Bacteria</taxon>
        <taxon>Bacillati</taxon>
        <taxon>Actinomycetota</taxon>
        <taxon>Actinomycetes</taxon>
        <taxon>Streptosporangiales</taxon>
        <taxon>Streptosporangiaceae</taxon>
        <taxon>Nonomuraea</taxon>
    </lineage>
</organism>
<evidence type="ECO:0000256" key="1">
    <source>
        <dbReference type="SAM" id="SignalP"/>
    </source>
</evidence>
<evidence type="ECO:0008006" key="4">
    <source>
        <dbReference type="Google" id="ProtNLM"/>
    </source>
</evidence>
<dbReference type="Proteomes" id="UP000568380">
    <property type="component" value="Unassembled WGS sequence"/>
</dbReference>
<keyword evidence="3" id="KW-1185">Reference proteome</keyword>
<name>A0A7W8A946_9ACTN</name>